<dbReference type="Proteomes" id="UP001345963">
    <property type="component" value="Unassembled WGS sequence"/>
</dbReference>
<sequence length="99" mass="11086">MNQVLIREAAKRPVVTREELQRSTAQVAESLGRTTISCALHKAGVLWKSCRKNALIISPIFKFFRSNEGAVFFSRGAEDAPTRFNRLLVNCSHLNRGVV</sequence>
<accession>A0ABU7CGJ6</accession>
<gene>
    <name evidence="1" type="ORF">ATANTOWER_014024</name>
</gene>
<keyword evidence="2" id="KW-1185">Reference proteome</keyword>
<proteinExistence type="predicted"/>
<organism evidence="1 2">
    <name type="scientific">Ataeniobius toweri</name>
    <dbReference type="NCBI Taxonomy" id="208326"/>
    <lineage>
        <taxon>Eukaryota</taxon>
        <taxon>Metazoa</taxon>
        <taxon>Chordata</taxon>
        <taxon>Craniata</taxon>
        <taxon>Vertebrata</taxon>
        <taxon>Euteleostomi</taxon>
        <taxon>Actinopterygii</taxon>
        <taxon>Neopterygii</taxon>
        <taxon>Teleostei</taxon>
        <taxon>Neoteleostei</taxon>
        <taxon>Acanthomorphata</taxon>
        <taxon>Ovalentaria</taxon>
        <taxon>Atherinomorphae</taxon>
        <taxon>Cyprinodontiformes</taxon>
        <taxon>Goodeidae</taxon>
        <taxon>Ataeniobius</taxon>
    </lineage>
</organism>
<protein>
    <submittedName>
        <fullName evidence="1">Uncharacterized protein</fullName>
    </submittedName>
</protein>
<reference evidence="1 2" key="1">
    <citation type="submission" date="2021-07" db="EMBL/GenBank/DDBJ databases">
        <authorList>
            <person name="Palmer J.M."/>
        </authorList>
    </citation>
    <scope>NUCLEOTIDE SEQUENCE [LARGE SCALE GENOMIC DNA]</scope>
    <source>
        <strain evidence="1 2">AT_MEX2019</strain>
        <tissue evidence="1">Muscle</tissue>
    </source>
</reference>
<evidence type="ECO:0000313" key="1">
    <source>
        <dbReference type="EMBL" id="MED6262071.1"/>
    </source>
</evidence>
<comment type="caution">
    <text evidence="1">The sequence shown here is derived from an EMBL/GenBank/DDBJ whole genome shotgun (WGS) entry which is preliminary data.</text>
</comment>
<name>A0ABU7CGJ6_9TELE</name>
<dbReference type="EMBL" id="JAHUTI010091444">
    <property type="protein sequence ID" value="MED6262071.1"/>
    <property type="molecule type" value="Genomic_DNA"/>
</dbReference>
<evidence type="ECO:0000313" key="2">
    <source>
        <dbReference type="Proteomes" id="UP001345963"/>
    </source>
</evidence>